<comment type="function">
    <text evidence="9">Part of the ABC transporter complex (TC 3.A.1.6.1) involved in sulfate/thiosulfate import.</text>
</comment>
<dbReference type="GO" id="GO:0005886">
    <property type="term" value="C:plasma membrane"/>
    <property type="evidence" value="ECO:0007669"/>
    <property type="project" value="UniProtKB-SubCell"/>
</dbReference>
<comment type="caution">
    <text evidence="11">The sequence shown here is derived from an EMBL/GenBank/DDBJ whole genome shotgun (WGS) entry which is preliminary data.</text>
</comment>
<feature type="transmembrane region" description="Helical" evidence="9">
    <location>
        <begin position="199"/>
        <end position="221"/>
    </location>
</feature>
<dbReference type="EMBL" id="JAESVB010000005">
    <property type="protein sequence ID" value="MCB8876334.1"/>
    <property type="molecule type" value="Genomic_DNA"/>
</dbReference>
<evidence type="ECO:0000313" key="11">
    <source>
        <dbReference type="EMBL" id="MCB8876334.1"/>
    </source>
</evidence>
<evidence type="ECO:0000256" key="9">
    <source>
        <dbReference type="RuleBase" id="RU366001"/>
    </source>
</evidence>
<gene>
    <name evidence="11" type="primary">cysT</name>
    <name evidence="11" type="ORF">ASILVAE211_14165</name>
</gene>
<dbReference type="InterPro" id="IPR005667">
    <property type="entry name" value="Sulph_transpt2"/>
</dbReference>
<keyword evidence="5 9" id="KW-1133">Transmembrane helix</keyword>
<feature type="domain" description="ABC transmembrane type-1" evidence="10">
    <location>
        <begin position="75"/>
        <end position="276"/>
    </location>
</feature>
<comment type="subunit">
    <text evidence="2">The complex is composed of two ATP-binding proteins (CysA), two transmembrane proteins (CysT and CysW) and a solute-binding protein (CysP).</text>
</comment>
<dbReference type="InterPro" id="IPR035906">
    <property type="entry name" value="MetI-like_sf"/>
</dbReference>
<dbReference type="PANTHER" id="PTHR30406:SF8">
    <property type="entry name" value="SULFATE TRANSPORT SYSTEM PERMEASE PROTEIN CYST"/>
    <property type="match status" value="1"/>
</dbReference>
<dbReference type="NCBIfam" id="TIGR00969">
    <property type="entry name" value="3a0106s02"/>
    <property type="match status" value="1"/>
</dbReference>
<dbReference type="InterPro" id="IPR000515">
    <property type="entry name" value="MetI-like"/>
</dbReference>
<dbReference type="FunFam" id="1.10.3720.10:FF:000004">
    <property type="entry name" value="Sulfate transport system permease protein CysT"/>
    <property type="match status" value="1"/>
</dbReference>
<protein>
    <recommendedName>
        <fullName evidence="9">Sulfate transport system permease protein CysT</fullName>
    </recommendedName>
</protein>
<sequence length="291" mass="30520">MSLADSRPAPASSLWGRLRGQRSILPGLGLSLGITLFVLSLIVFLPTAAMVGDAATLGVGGLVHLLATPRVLGAFKVSLGCAALAALTSAIFGLLIAWVLVRTRFPGRRLADAMVDLPFALPTSVAGIALSTLYAPNGWLGSLVAPYGIRISFTVIGVYIALTFVGLPFVVRSVQPVLQDMEAEQEEAAHMLGAGRLQIFSRVIFPAILPSLTAGFAMAFARGLGEYGSVIFISSNRPGVSEIVPLLIVNQLEQFDFAGAAAIGTLMLILSLALLCGIMLLQRLVRSGRHG</sequence>
<evidence type="ECO:0000256" key="2">
    <source>
        <dbReference type="ARBA" id="ARBA00011779"/>
    </source>
</evidence>
<keyword evidence="3 9" id="KW-0813">Transport</keyword>
<dbReference type="InterPro" id="IPR011865">
    <property type="entry name" value="CysT_permease"/>
</dbReference>
<name>A0A963YSN1_9PROT</name>
<comment type="subcellular location">
    <subcellularLocation>
        <location evidence="1">Cell membrane</location>
        <topology evidence="1">Multi-pass membrane protein</topology>
    </subcellularLocation>
</comment>
<feature type="transmembrane region" description="Helical" evidence="9">
    <location>
        <begin position="71"/>
        <end position="101"/>
    </location>
</feature>
<evidence type="ECO:0000256" key="1">
    <source>
        <dbReference type="ARBA" id="ARBA00004651"/>
    </source>
</evidence>
<feature type="transmembrane region" description="Helical" evidence="9">
    <location>
        <begin position="147"/>
        <end position="171"/>
    </location>
</feature>
<dbReference type="NCBIfam" id="TIGR02139">
    <property type="entry name" value="permease_CysT"/>
    <property type="match status" value="1"/>
</dbReference>
<evidence type="ECO:0000256" key="6">
    <source>
        <dbReference type="ARBA" id="ARBA00023032"/>
    </source>
</evidence>
<dbReference type="CDD" id="cd06261">
    <property type="entry name" value="TM_PBP2"/>
    <property type="match status" value="1"/>
</dbReference>
<dbReference type="PROSITE" id="PS50928">
    <property type="entry name" value="ABC_TM1"/>
    <property type="match status" value="1"/>
</dbReference>
<dbReference type="PANTHER" id="PTHR30406">
    <property type="entry name" value="SULFATE TRANSPORT SYSTEM PERMEASE PROTEIN"/>
    <property type="match status" value="1"/>
</dbReference>
<dbReference type="Proteomes" id="UP000708298">
    <property type="component" value="Unassembled WGS sequence"/>
</dbReference>
<evidence type="ECO:0000256" key="3">
    <source>
        <dbReference type="ARBA" id="ARBA00022448"/>
    </source>
</evidence>
<organism evidence="11 12">
    <name type="scientific">Acidisoma silvae</name>
    <dbReference type="NCBI Taxonomy" id="2802396"/>
    <lineage>
        <taxon>Bacteria</taxon>
        <taxon>Pseudomonadati</taxon>
        <taxon>Pseudomonadota</taxon>
        <taxon>Alphaproteobacteria</taxon>
        <taxon>Acetobacterales</taxon>
        <taxon>Acidocellaceae</taxon>
        <taxon>Acidisoma</taxon>
    </lineage>
</organism>
<keyword evidence="7 9" id="KW-0472">Membrane</keyword>
<proteinExistence type="inferred from homology"/>
<reference evidence="11" key="2">
    <citation type="submission" date="2021-01" db="EMBL/GenBank/DDBJ databases">
        <authorList>
            <person name="Mieszkin S."/>
            <person name="Pouder E."/>
            <person name="Alain K."/>
        </authorList>
    </citation>
    <scope>NUCLEOTIDE SEQUENCE</scope>
    <source>
        <strain evidence="11">HW T2.11</strain>
    </source>
</reference>
<keyword evidence="4 9" id="KW-0812">Transmembrane</keyword>
<comment type="function">
    <text evidence="8">Part of the ABC transporter complex CysAWTP (TC 3.A.1.6.1) involved in sulfate/thiosulfate import. Probably responsible for the translocation of the substrate across the membrane.</text>
</comment>
<evidence type="ECO:0000256" key="5">
    <source>
        <dbReference type="ARBA" id="ARBA00022989"/>
    </source>
</evidence>
<evidence type="ECO:0000256" key="4">
    <source>
        <dbReference type="ARBA" id="ARBA00022692"/>
    </source>
</evidence>
<dbReference type="SUPFAM" id="SSF161098">
    <property type="entry name" value="MetI-like"/>
    <property type="match status" value="1"/>
</dbReference>
<evidence type="ECO:0000256" key="8">
    <source>
        <dbReference type="ARBA" id="ARBA00025323"/>
    </source>
</evidence>
<keyword evidence="6 9" id="KW-0764">Sulfate transport</keyword>
<comment type="caution">
    <text evidence="9">Lacks conserved residue(s) required for the propagation of feature annotation.</text>
</comment>
<evidence type="ECO:0000313" key="12">
    <source>
        <dbReference type="Proteomes" id="UP000708298"/>
    </source>
</evidence>
<dbReference type="Gene3D" id="1.10.3720.10">
    <property type="entry name" value="MetI-like"/>
    <property type="match status" value="1"/>
</dbReference>
<comment type="similarity">
    <text evidence="9">Belongs to the binding-protein-dependent transport system permease family. CysTW subfamily.</text>
</comment>
<accession>A0A963YSN1</accession>
<feature type="transmembrane region" description="Helical" evidence="9">
    <location>
        <begin position="257"/>
        <end position="281"/>
    </location>
</feature>
<reference evidence="11" key="1">
    <citation type="journal article" date="2021" name="Microorganisms">
        <title>Acidisoma silvae sp. nov. and Acidisomacellulosilytica sp. nov., Two Acidophilic Bacteria Isolated from Decaying Wood, Hydrolyzing Cellulose and Producing Poly-3-hydroxybutyrate.</title>
        <authorList>
            <person name="Mieszkin S."/>
            <person name="Pouder E."/>
            <person name="Uroz S."/>
            <person name="Simon-Colin C."/>
            <person name="Alain K."/>
        </authorList>
    </citation>
    <scope>NUCLEOTIDE SEQUENCE</scope>
    <source>
        <strain evidence="11">HW T2.11</strain>
    </source>
</reference>
<dbReference type="GO" id="GO:0015419">
    <property type="term" value="F:ABC-type sulfate transporter activity"/>
    <property type="evidence" value="ECO:0007669"/>
    <property type="project" value="UniProtKB-UniRule"/>
</dbReference>
<evidence type="ECO:0000259" key="10">
    <source>
        <dbReference type="PROSITE" id="PS50928"/>
    </source>
</evidence>
<dbReference type="AlphaFoldDB" id="A0A963YSN1"/>
<feature type="transmembrane region" description="Helical" evidence="9">
    <location>
        <begin position="113"/>
        <end position="135"/>
    </location>
</feature>
<dbReference type="RefSeq" id="WP_227321984.1">
    <property type="nucleotide sequence ID" value="NZ_JAESVB010000005.1"/>
</dbReference>
<evidence type="ECO:0000256" key="7">
    <source>
        <dbReference type="ARBA" id="ARBA00023136"/>
    </source>
</evidence>
<feature type="transmembrane region" description="Helical" evidence="9">
    <location>
        <begin position="27"/>
        <end position="51"/>
    </location>
</feature>
<keyword evidence="12" id="KW-1185">Reference proteome</keyword>
<dbReference type="Pfam" id="PF00528">
    <property type="entry name" value="BPD_transp_1"/>
    <property type="match status" value="1"/>
</dbReference>